<organism evidence="8 12">
    <name type="scientific">Caldiarchaeum subterraneum</name>
    <dbReference type="NCBI Taxonomy" id="311458"/>
    <lineage>
        <taxon>Archaea</taxon>
        <taxon>Nitrososphaerota</taxon>
        <taxon>Candidatus Caldarchaeales</taxon>
        <taxon>Candidatus Caldarchaeaceae</taxon>
        <taxon>Candidatus Caldarchaeum</taxon>
    </lineage>
</organism>
<gene>
    <name evidence="11" type="ORF">CSUB_C1482</name>
    <name evidence="9" type="ORF">HGMM_F12C01C02</name>
    <name evidence="10" type="ORF">HGMM_F21D07C29</name>
    <name evidence="8" type="ORF">HGMM_F30C12C40</name>
</gene>
<keyword evidence="8" id="KW-0560">Oxidoreductase</keyword>
<dbReference type="KEGG" id="csu:CSUB_C1482"/>
<keyword evidence="6 7" id="KW-0472">Membrane</keyword>
<dbReference type="GO" id="GO:0016491">
    <property type="term" value="F:oxidoreductase activity"/>
    <property type="evidence" value="ECO:0007669"/>
    <property type="project" value="UniProtKB-KW"/>
</dbReference>
<comment type="similarity">
    <text evidence="2">Belongs to the complex I subunit 3 family.</text>
</comment>
<evidence type="ECO:0000256" key="2">
    <source>
        <dbReference type="ARBA" id="ARBA00008472"/>
    </source>
</evidence>
<dbReference type="EMBL" id="AP011870">
    <property type="protein sequence ID" value="BAJ48628.1"/>
    <property type="molecule type" value="Genomic_DNA"/>
</dbReference>
<evidence type="ECO:0000256" key="5">
    <source>
        <dbReference type="ARBA" id="ARBA00022989"/>
    </source>
</evidence>
<dbReference type="Proteomes" id="UP000008120">
    <property type="component" value="Chromosome"/>
</dbReference>
<keyword evidence="4 7" id="KW-0812">Transmembrane</keyword>
<dbReference type="PANTHER" id="PTHR11058:SF9">
    <property type="entry name" value="NADH-UBIQUINONE OXIDOREDUCTASE CHAIN 3"/>
    <property type="match status" value="1"/>
</dbReference>
<evidence type="ECO:0000313" key="8">
    <source>
        <dbReference type="EMBL" id="BAJ48622.1"/>
    </source>
</evidence>
<dbReference type="EC" id="1.6.5.3" evidence="8"/>
<feature type="transmembrane region" description="Helical" evidence="7">
    <location>
        <begin position="96"/>
        <end position="115"/>
    </location>
</feature>
<evidence type="ECO:0000256" key="4">
    <source>
        <dbReference type="ARBA" id="ARBA00022692"/>
    </source>
</evidence>
<reference evidence="8 12" key="1">
    <citation type="journal article" date="2005" name="Environ. Microbiol.">
        <title>Genetic and functional properties of uncultivated thermophilic crenarchaeotes from a subsurface gold mine as revealed by analysis of genome fragments.</title>
        <authorList>
            <person name="Nunoura T."/>
            <person name="Hirayama H."/>
            <person name="Takami H."/>
            <person name="Oida H."/>
            <person name="Nishi S."/>
            <person name="Shimamura S."/>
            <person name="Suzuki Y."/>
            <person name="Inagaki F."/>
            <person name="Takai K."/>
            <person name="Nealson K.H."/>
            <person name="Horikoshi K."/>
        </authorList>
    </citation>
    <scope>NUCLEOTIDE SEQUENCE [LARGE SCALE GENOMIC DNA]</scope>
</reference>
<dbReference type="EMBL" id="AP011899">
    <property type="protein sequence ID" value="BAJ49679.1"/>
    <property type="molecule type" value="Genomic_DNA"/>
</dbReference>
<dbReference type="Pfam" id="PF00507">
    <property type="entry name" value="Oxidored_q4"/>
    <property type="match status" value="1"/>
</dbReference>
<dbReference type="EMBL" id="AP011869">
    <property type="protein sequence ID" value="BAJ48622.1"/>
    <property type="molecule type" value="Genomic_DNA"/>
</dbReference>
<evidence type="ECO:0000256" key="3">
    <source>
        <dbReference type="ARBA" id="ARBA00022448"/>
    </source>
</evidence>
<evidence type="ECO:0000256" key="1">
    <source>
        <dbReference type="ARBA" id="ARBA00004370"/>
    </source>
</evidence>
<evidence type="ECO:0000313" key="9">
    <source>
        <dbReference type="EMBL" id="BAJ48628.1"/>
    </source>
</evidence>
<evidence type="ECO:0000256" key="6">
    <source>
        <dbReference type="ARBA" id="ARBA00023136"/>
    </source>
</evidence>
<dbReference type="STRING" id="311458.CSUB_C1482"/>
<evidence type="ECO:0000313" key="11">
    <source>
        <dbReference type="EMBL" id="BAJ51333.1"/>
    </source>
</evidence>
<evidence type="ECO:0000313" key="10">
    <source>
        <dbReference type="EMBL" id="BAJ49679.1"/>
    </source>
</evidence>
<feature type="transmembrane region" description="Helical" evidence="7">
    <location>
        <begin position="13"/>
        <end position="34"/>
    </location>
</feature>
<keyword evidence="5 7" id="KW-1133">Transmembrane helix</keyword>
<dbReference type="GO" id="GO:0008137">
    <property type="term" value="F:NADH dehydrogenase (ubiquinone) activity"/>
    <property type="evidence" value="ECO:0007669"/>
    <property type="project" value="InterPro"/>
</dbReference>
<dbReference type="PANTHER" id="PTHR11058">
    <property type="entry name" value="NADH-UBIQUINONE OXIDOREDUCTASE CHAIN 3"/>
    <property type="match status" value="1"/>
</dbReference>
<protein>
    <submittedName>
        <fullName evidence="8">NADH dehydrogenase I subunit A</fullName>
        <ecNumber evidence="8">1.6.5.3</ecNumber>
    </submittedName>
</protein>
<accession>E6N8K3</accession>
<feature type="transmembrane region" description="Helical" evidence="7">
    <location>
        <begin position="69"/>
        <end position="90"/>
    </location>
</feature>
<dbReference type="EMBL" id="BA000048">
    <property type="protein sequence ID" value="BAJ51333.1"/>
    <property type="molecule type" value="Genomic_DNA"/>
</dbReference>
<evidence type="ECO:0000256" key="7">
    <source>
        <dbReference type="SAM" id="Phobius"/>
    </source>
</evidence>
<dbReference type="InterPro" id="IPR038430">
    <property type="entry name" value="NDAH_ubi_oxred_su3_sf"/>
</dbReference>
<name>E6N8K3_CALS0</name>
<keyword evidence="3" id="KW-0813">Transport</keyword>
<proteinExistence type="inferred from homology"/>
<reference evidence="8 12" key="2">
    <citation type="journal article" date="2011" name="Nucleic Acids Res.">
        <title>Insights into the evolution of Archaea and eukaryotic protein modifier systems revealed by the genome of a novel archaeal group.</title>
        <authorList>
            <person name="Nunoura T."/>
            <person name="Takaki Y."/>
            <person name="Kakuta J."/>
            <person name="Nishi S."/>
            <person name="Sugahara J."/>
            <person name="Kazama H."/>
            <person name="Chee G."/>
            <person name="Hattori M."/>
            <person name="Kanai A."/>
            <person name="Atomi H."/>
            <person name="Takai K."/>
            <person name="Takami H."/>
        </authorList>
    </citation>
    <scope>NUCLEOTIDE SEQUENCE [LARGE SCALE GENOMIC DNA]</scope>
</reference>
<sequence>MEPDTSMADTLSLIIYIVVSALLPVLLIIGSKLLSPKKPARRKRLSFESGQVPFGWTESSFPVEYFPYAIIYIAYAVIALAVFLSVVAVIDNPGAALNVVVLLAVLSASSIYAAATLKNLPQRL</sequence>
<dbReference type="InterPro" id="IPR000440">
    <property type="entry name" value="NADH_UbQ/plastoQ_OxRdtase_su3"/>
</dbReference>
<dbReference type="BioCyc" id="CCAL311458:G131R-1504-MONOMER"/>
<evidence type="ECO:0000313" key="12">
    <source>
        <dbReference type="Proteomes" id="UP000008120"/>
    </source>
</evidence>
<comment type="subcellular location">
    <subcellularLocation>
        <location evidence="1">Membrane</location>
    </subcellularLocation>
</comment>
<dbReference type="GO" id="GO:0030964">
    <property type="term" value="C:NADH dehydrogenase complex"/>
    <property type="evidence" value="ECO:0007669"/>
    <property type="project" value="TreeGrafter"/>
</dbReference>
<dbReference type="Gene3D" id="1.20.58.1610">
    <property type="entry name" value="NADH:ubiquinone/plastoquinone oxidoreductase, chain 3"/>
    <property type="match status" value="1"/>
</dbReference>
<dbReference type="AlphaFoldDB" id="E6N8K3"/>